<dbReference type="EMBL" id="JAEPRC010001004">
    <property type="protein sequence ID" value="KAG2190286.1"/>
    <property type="molecule type" value="Genomic_DNA"/>
</dbReference>
<evidence type="ECO:0000313" key="2">
    <source>
        <dbReference type="EMBL" id="KAG2190286.1"/>
    </source>
</evidence>
<comment type="caution">
    <text evidence="2">The sequence shown here is derived from an EMBL/GenBank/DDBJ whole genome shotgun (WGS) entry which is preliminary data.</text>
</comment>
<reference evidence="2" key="1">
    <citation type="submission" date="2020-12" db="EMBL/GenBank/DDBJ databases">
        <title>Metabolic potential, ecology and presence of endohyphal bacteria is reflected in genomic diversity of Mucoromycotina.</title>
        <authorList>
            <person name="Muszewska A."/>
            <person name="Okrasinska A."/>
            <person name="Steczkiewicz K."/>
            <person name="Drgas O."/>
            <person name="Orlowska M."/>
            <person name="Perlinska-Lenart U."/>
            <person name="Aleksandrzak-Piekarczyk T."/>
            <person name="Szatraj K."/>
            <person name="Zielenkiewicz U."/>
            <person name="Pilsyk S."/>
            <person name="Malc E."/>
            <person name="Mieczkowski P."/>
            <person name="Kruszewska J.S."/>
            <person name="Biernat P."/>
            <person name="Pawlowska J."/>
        </authorList>
    </citation>
    <scope>NUCLEOTIDE SEQUENCE</scope>
    <source>
        <strain evidence="2">CBS 226.32</strain>
    </source>
</reference>
<sequence>MSKQESLEERNRLYIELNELKEQEDEIKTELEIIIDERYTVIERKGKIEYEDRCLKPERNQFFDRKEEIQGNIDAVDEEIEGVKEEERIYSYQQNDPETQYEDLCEEKEELLAKLHYVEEQMKQVFGEDIGRLTEKRDGFRDELEEVEENLEDLIAIGMS</sequence>
<name>A0A8H7QDA9_9FUNG</name>
<gene>
    <name evidence="2" type="ORF">INT46_009495</name>
</gene>
<dbReference type="AlphaFoldDB" id="A0A8H7QDA9"/>
<organism evidence="2 3">
    <name type="scientific">Mucor plumbeus</name>
    <dbReference type="NCBI Taxonomy" id="97098"/>
    <lineage>
        <taxon>Eukaryota</taxon>
        <taxon>Fungi</taxon>
        <taxon>Fungi incertae sedis</taxon>
        <taxon>Mucoromycota</taxon>
        <taxon>Mucoromycotina</taxon>
        <taxon>Mucoromycetes</taxon>
        <taxon>Mucorales</taxon>
        <taxon>Mucorineae</taxon>
        <taxon>Mucoraceae</taxon>
        <taxon>Mucor</taxon>
    </lineage>
</organism>
<feature type="coiled-coil region" evidence="1">
    <location>
        <begin position="66"/>
        <end position="157"/>
    </location>
</feature>
<feature type="coiled-coil region" evidence="1">
    <location>
        <begin position="3"/>
        <end position="37"/>
    </location>
</feature>
<evidence type="ECO:0000256" key="1">
    <source>
        <dbReference type="SAM" id="Coils"/>
    </source>
</evidence>
<protein>
    <submittedName>
        <fullName evidence="2">Uncharacterized protein</fullName>
    </submittedName>
</protein>
<evidence type="ECO:0000313" key="3">
    <source>
        <dbReference type="Proteomes" id="UP000650833"/>
    </source>
</evidence>
<dbReference type="Proteomes" id="UP000650833">
    <property type="component" value="Unassembled WGS sequence"/>
</dbReference>
<keyword evidence="1" id="KW-0175">Coiled coil</keyword>
<proteinExistence type="predicted"/>
<keyword evidence="3" id="KW-1185">Reference proteome</keyword>
<accession>A0A8H7QDA9</accession>